<dbReference type="Proteomes" id="UP000006247">
    <property type="component" value="Unassembled WGS sequence"/>
</dbReference>
<proteinExistence type="predicted"/>
<accession>C0E657</accession>
<dbReference type="HOGENOM" id="CLU_2507066_0_0_11"/>
<name>C0E657_9CORY</name>
<dbReference type="EMBL" id="ACEB01000040">
    <property type="protein sequence ID" value="EEG26016.1"/>
    <property type="molecule type" value="Genomic_DNA"/>
</dbReference>
<sequence>MSCCICSKHGLSLVGMPVLGGVERQILKTMLRTYIAARCVGGAALSISSKLGLLSAIFHWPRAKMGQQLETMLRTCAAPWPSGRY</sequence>
<organism evidence="1 2">
    <name type="scientific">Corynebacterium matruchotii ATCC 33806</name>
    <dbReference type="NCBI Taxonomy" id="566549"/>
    <lineage>
        <taxon>Bacteria</taxon>
        <taxon>Bacillati</taxon>
        <taxon>Actinomycetota</taxon>
        <taxon>Actinomycetes</taxon>
        <taxon>Mycobacteriales</taxon>
        <taxon>Corynebacteriaceae</taxon>
        <taxon>Corynebacterium</taxon>
    </lineage>
</organism>
<reference evidence="1 2" key="1">
    <citation type="submission" date="2009-01" db="EMBL/GenBank/DDBJ databases">
        <authorList>
            <person name="Fulton L."/>
            <person name="Clifton S."/>
            <person name="Chinwalla A.T."/>
            <person name="Mitreva M."/>
            <person name="Sodergren E."/>
            <person name="Weinstock G."/>
            <person name="Clifton S."/>
            <person name="Dooling D.J."/>
            <person name="Fulton B."/>
            <person name="Minx P."/>
            <person name="Pepin K.H."/>
            <person name="Johnson M."/>
            <person name="Bhonagiri V."/>
            <person name="Nash W.E."/>
            <person name="Mardis E.R."/>
            <person name="Wilson R.K."/>
        </authorList>
    </citation>
    <scope>NUCLEOTIDE SEQUENCE [LARGE SCALE GENOMIC DNA]</scope>
    <source>
        <strain evidence="1 2">ATCC 33806</strain>
    </source>
</reference>
<comment type="caution">
    <text evidence="1">The sequence shown here is derived from an EMBL/GenBank/DDBJ whole genome shotgun (WGS) entry which is preliminary data.</text>
</comment>
<evidence type="ECO:0000313" key="1">
    <source>
        <dbReference type="EMBL" id="EEG26016.1"/>
    </source>
</evidence>
<protein>
    <submittedName>
        <fullName evidence="1">Uncharacterized protein</fullName>
    </submittedName>
</protein>
<evidence type="ECO:0000313" key="2">
    <source>
        <dbReference type="Proteomes" id="UP000006247"/>
    </source>
</evidence>
<gene>
    <name evidence="1" type="ORF">CORMATOL_02490</name>
</gene>
<dbReference type="AlphaFoldDB" id="C0E657"/>